<organism evidence="1">
    <name type="scientific">Sesamum radiatum</name>
    <name type="common">Black benniseed</name>
    <dbReference type="NCBI Taxonomy" id="300843"/>
    <lineage>
        <taxon>Eukaryota</taxon>
        <taxon>Viridiplantae</taxon>
        <taxon>Streptophyta</taxon>
        <taxon>Embryophyta</taxon>
        <taxon>Tracheophyta</taxon>
        <taxon>Spermatophyta</taxon>
        <taxon>Magnoliopsida</taxon>
        <taxon>eudicotyledons</taxon>
        <taxon>Gunneridae</taxon>
        <taxon>Pentapetalae</taxon>
        <taxon>asterids</taxon>
        <taxon>lamiids</taxon>
        <taxon>Lamiales</taxon>
        <taxon>Pedaliaceae</taxon>
        <taxon>Sesamum</taxon>
    </lineage>
</organism>
<reference evidence="1" key="2">
    <citation type="journal article" date="2024" name="Plant">
        <title>Genomic evolution and insights into agronomic trait innovations of Sesamum species.</title>
        <authorList>
            <person name="Miao H."/>
            <person name="Wang L."/>
            <person name="Qu L."/>
            <person name="Liu H."/>
            <person name="Sun Y."/>
            <person name="Le M."/>
            <person name="Wang Q."/>
            <person name="Wei S."/>
            <person name="Zheng Y."/>
            <person name="Lin W."/>
            <person name="Duan Y."/>
            <person name="Cao H."/>
            <person name="Xiong S."/>
            <person name="Wang X."/>
            <person name="Wei L."/>
            <person name="Li C."/>
            <person name="Ma Q."/>
            <person name="Ju M."/>
            <person name="Zhao R."/>
            <person name="Li G."/>
            <person name="Mu C."/>
            <person name="Tian Q."/>
            <person name="Mei H."/>
            <person name="Zhang T."/>
            <person name="Gao T."/>
            <person name="Zhang H."/>
        </authorList>
    </citation>
    <scope>NUCLEOTIDE SEQUENCE</scope>
    <source>
        <strain evidence="1">G02</strain>
    </source>
</reference>
<dbReference type="EMBL" id="JACGWJ010000014">
    <property type="protein sequence ID" value="KAL0373833.1"/>
    <property type="molecule type" value="Genomic_DNA"/>
</dbReference>
<protein>
    <submittedName>
        <fullName evidence="1">Uncharacterized protein</fullName>
    </submittedName>
</protein>
<reference evidence="1" key="1">
    <citation type="submission" date="2020-06" db="EMBL/GenBank/DDBJ databases">
        <authorList>
            <person name="Li T."/>
            <person name="Hu X."/>
            <person name="Zhang T."/>
            <person name="Song X."/>
            <person name="Zhang H."/>
            <person name="Dai N."/>
            <person name="Sheng W."/>
            <person name="Hou X."/>
            <person name="Wei L."/>
        </authorList>
    </citation>
    <scope>NUCLEOTIDE SEQUENCE</scope>
    <source>
        <strain evidence="1">G02</strain>
        <tissue evidence="1">Leaf</tissue>
    </source>
</reference>
<gene>
    <name evidence="1" type="ORF">Sradi_3299000</name>
</gene>
<accession>A0AAW2R2Q1</accession>
<dbReference type="AlphaFoldDB" id="A0AAW2R2Q1"/>
<comment type="caution">
    <text evidence="1">The sequence shown here is derived from an EMBL/GenBank/DDBJ whole genome shotgun (WGS) entry which is preliminary data.</text>
</comment>
<evidence type="ECO:0000313" key="1">
    <source>
        <dbReference type="EMBL" id="KAL0373833.1"/>
    </source>
</evidence>
<proteinExistence type="predicted"/>
<sequence>MVSKPSIEGLYILGVVSFASHFDQMEAESTSTAVGAASSAKGSGVQVENKALQLHGADHLADAVPYGTGEMFDHVNRAYSMVQSVERQNEIHMEITETGDHAAMQRRTGVLKDVSYKGDQKRRSFVDKRQQYYEHCAKSDHIKDTVLRFMAHRICIRTWWSRNVRMEMVRFR</sequence>
<name>A0AAW2R2Q1_SESRA</name>